<dbReference type="InterPro" id="IPR029016">
    <property type="entry name" value="GAF-like_dom_sf"/>
</dbReference>
<dbReference type="PANTHER" id="PTHR45138:SF9">
    <property type="entry name" value="DIGUANYLATE CYCLASE DGCM-RELATED"/>
    <property type="match status" value="1"/>
</dbReference>
<sequence>MALLNTVNTFSLDAIHIEVWTSEESATSHPLIKEFNFQHAPDSISEVFSSGELTSNVKNELIEMDVPIIGEQGIYGVLQVQGITLDKQEEMKELFQILGEEAGKAIEKIKLYIQSKRRIKDLQMLNDFTLKLNTSLRFTESLTLLKNHFQSVFHMQEVGFFFKNKDHQIETSKESTSFFGTKRSKIYTDYAHQHFKYKTNSVFMGKASVKIDVEEEMPYQTVLMFPFLDDGEIIGYTLLLHQESYAFDWDVFKNMESIIFHSSLAITNAILKEELERLAMTDPLTHLYSRRYLNKKIEKSMRDDSEGTFIILDIDNFKEINDLYGHQVGDNVLVQLGQHVLQNIRKHDVGARWGGEELAVYLPKTPLQAGIMVADRLVKTVSEVTNPSITVSCGVSYWKNNDKSSSYRSLFEWADRALYKAKSLGKNKIIVYNHKES</sequence>
<dbReference type="SUPFAM" id="SSF55781">
    <property type="entry name" value="GAF domain-like"/>
    <property type="match status" value="1"/>
</dbReference>
<dbReference type="SMART" id="SM00267">
    <property type="entry name" value="GGDEF"/>
    <property type="match status" value="1"/>
</dbReference>
<dbReference type="InterPro" id="IPR043128">
    <property type="entry name" value="Rev_trsase/Diguanyl_cyclase"/>
</dbReference>
<dbReference type="InterPro" id="IPR050469">
    <property type="entry name" value="Diguanylate_Cyclase"/>
</dbReference>
<dbReference type="PROSITE" id="PS50887">
    <property type="entry name" value="GGDEF"/>
    <property type="match status" value="1"/>
</dbReference>
<gene>
    <name evidence="2" type="ORF">GCM10008967_24580</name>
</gene>
<organism evidence="2 3">
    <name type="scientific">Bacillus carboniphilus</name>
    <dbReference type="NCBI Taxonomy" id="86663"/>
    <lineage>
        <taxon>Bacteria</taxon>
        <taxon>Bacillati</taxon>
        <taxon>Bacillota</taxon>
        <taxon>Bacilli</taxon>
        <taxon>Bacillales</taxon>
        <taxon>Bacillaceae</taxon>
        <taxon>Bacillus</taxon>
    </lineage>
</organism>
<dbReference type="SUPFAM" id="SSF55073">
    <property type="entry name" value="Nucleotide cyclase"/>
    <property type="match status" value="1"/>
</dbReference>
<evidence type="ECO:0000313" key="2">
    <source>
        <dbReference type="EMBL" id="GAA0332952.1"/>
    </source>
</evidence>
<accession>A0ABN0WDF4</accession>
<keyword evidence="3" id="KW-1185">Reference proteome</keyword>
<dbReference type="Gene3D" id="3.30.450.40">
    <property type="match status" value="1"/>
</dbReference>
<dbReference type="Proteomes" id="UP001500782">
    <property type="component" value="Unassembled WGS sequence"/>
</dbReference>
<dbReference type="InterPro" id="IPR000160">
    <property type="entry name" value="GGDEF_dom"/>
</dbReference>
<feature type="domain" description="GGDEF" evidence="1">
    <location>
        <begin position="305"/>
        <end position="434"/>
    </location>
</feature>
<dbReference type="Gene3D" id="3.30.70.270">
    <property type="match status" value="1"/>
</dbReference>
<name>A0ABN0WDF4_9BACI</name>
<dbReference type="PANTHER" id="PTHR45138">
    <property type="entry name" value="REGULATORY COMPONENTS OF SENSORY TRANSDUCTION SYSTEM"/>
    <property type="match status" value="1"/>
</dbReference>
<evidence type="ECO:0000259" key="1">
    <source>
        <dbReference type="PROSITE" id="PS50887"/>
    </source>
</evidence>
<proteinExistence type="predicted"/>
<dbReference type="Pfam" id="PF00990">
    <property type="entry name" value="GGDEF"/>
    <property type="match status" value="1"/>
</dbReference>
<comment type="caution">
    <text evidence="2">The sequence shown here is derived from an EMBL/GenBank/DDBJ whole genome shotgun (WGS) entry which is preliminary data.</text>
</comment>
<dbReference type="EMBL" id="BAAADJ010000023">
    <property type="protein sequence ID" value="GAA0332952.1"/>
    <property type="molecule type" value="Genomic_DNA"/>
</dbReference>
<reference evidence="2 3" key="1">
    <citation type="journal article" date="2019" name="Int. J. Syst. Evol. Microbiol.">
        <title>The Global Catalogue of Microorganisms (GCM) 10K type strain sequencing project: providing services to taxonomists for standard genome sequencing and annotation.</title>
        <authorList>
            <consortium name="The Broad Institute Genomics Platform"/>
            <consortium name="The Broad Institute Genome Sequencing Center for Infectious Disease"/>
            <person name="Wu L."/>
            <person name="Ma J."/>
        </authorList>
    </citation>
    <scope>NUCLEOTIDE SEQUENCE [LARGE SCALE GENOMIC DNA]</scope>
    <source>
        <strain evidence="2 3">JCM 9731</strain>
    </source>
</reference>
<dbReference type="InterPro" id="IPR029787">
    <property type="entry name" value="Nucleotide_cyclase"/>
</dbReference>
<protein>
    <recommendedName>
        <fullName evidence="1">GGDEF domain-containing protein</fullName>
    </recommendedName>
</protein>
<evidence type="ECO:0000313" key="3">
    <source>
        <dbReference type="Proteomes" id="UP001500782"/>
    </source>
</evidence>
<dbReference type="CDD" id="cd01949">
    <property type="entry name" value="GGDEF"/>
    <property type="match status" value="1"/>
</dbReference>
<dbReference type="NCBIfam" id="TIGR00254">
    <property type="entry name" value="GGDEF"/>
    <property type="match status" value="1"/>
</dbReference>